<dbReference type="AlphaFoldDB" id="A0A3E3HVL1"/>
<evidence type="ECO:0000256" key="2">
    <source>
        <dbReference type="SAM" id="SignalP"/>
    </source>
</evidence>
<feature type="signal peptide" evidence="2">
    <location>
        <begin position="1"/>
        <end position="20"/>
    </location>
</feature>
<feature type="domain" description="DUF3502" evidence="3">
    <location>
        <begin position="469"/>
        <end position="536"/>
    </location>
</feature>
<dbReference type="Proteomes" id="UP000260812">
    <property type="component" value="Unassembled WGS sequence"/>
</dbReference>
<protein>
    <submittedName>
        <fullName evidence="4">DUF3502 domain-containing protein</fullName>
    </submittedName>
</protein>
<dbReference type="PANTHER" id="PTHR43649:SF17">
    <property type="entry name" value="ABC TRANSPORTER SOLUTE BINDING PROTEIN-SUGAR TRANSPORT"/>
    <property type="match status" value="1"/>
</dbReference>
<evidence type="ECO:0000256" key="1">
    <source>
        <dbReference type="SAM" id="MobiDB-lite"/>
    </source>
</evidence>
<gene>
    <name evidence="4" type="ORF">DXC51_27275</name>
</gene>
<organism evidence="4 5">
    <name type="scientific">Eisenbergiella massiliensis</name>
    <dbReference type="NCBI Taxonomy" id="1720294"/>
    <lineage>
        <taxon>Bacteria</taxon>
        <taxon>Bacillati</taxon>
        <taxon>Bacillota</taxon>
        <taxon>Clostridia</taxon>
        <taxon>Lachnospirales</taxon>
        <taxon>Lachnospiraceae</taxon>
        <taxon>Eisenbergiella</taxon>
    </lineage>
</organism>
<dbReference type="RefSeq" id="WP_117545827.1">
    <property type="nucleotide sequence ID" value="NZ_JBKUNB010000001.1"/>
</dbReference>
<proteinExistence type="predicted"/>
<name>A0A3E3HVL1_9FIRM</name>
<dbReference type="SUPFAM" id="SSF53850">
    <property type="entry name" value="Periplasmic binding protein-like II"/>
    <property type="match status" value="1"/>
</dbReference>
<dbReference type="Gene3D" id="3.40.190.10">
    <property type="entry name" value="Periplasmic binding protein-like II"/>
    <property type="match status" value="2"/>
</dbReference>
<evidence type="ECO:0000313" key="5">
    <source>
        <dbReference type="Proteomes" id="UP000260812"/>
    </source>
</evidence>
<dbReference type="Pfam" id="PF12010">
    <property type="entry name" value="DUF3502"/>
    <property type="match status" value="1"/>
</dbReference>
<evidence type="ECO:0000313" key="4">
    <source>
        <dbReference type="EMBL" id="RGE55857.1"/>
    </source>
</evidence>
<evidence type="ECO:0000259" key="3">
    <source>
        <dbReference type="Pfam" id="PF12010"/>
    </source>
</evidence>
<dbReference type="PANTHER" id="PTHR43649">
    <property type="entry name" value="ARABINOSE-BINDING PROTEIN-RELATED"/>
    <property type="match status" value="1"/>
</dbReference>
<dbReference type="PROSITE" id="PS51257">
    <property type="entry name" value="PROKAR_LIPOPROTEIN"/>
    <property type="match status" value="1"/>
</dbReference>
<keyword evidence="5" id="KW-1185">Reference proteome</keyword>
<dbReference type="InterPro" id="IPR022627">
    <property type="entry name" value="DUF3502"/>
</dbReference>
<accession>A0A3E3HVL1</accession>
<feature type="region of interest" description="Disordered" evidence="1">
    <location>
        <begin position="29"/>
        <end position="54"/>
    </location>
</feature>
<sequence>MKRKALGVLLSIMMLGTCVITGCGEGGSEAPASGSQAADTAESTETAAGTVQAGSEATLEYGGNDISEHKELVMYVIGDEPVAADEVEEALNAKLEDKLNCTVDINYIALSDYTQKYSLLLASGENIDIIYTSTWAFYNEEATKGAFAEITDELLQKYMPQTAAGEDSMAFEQAKINGKCYMIPKNSPYVNNAMPVLIRGDLREKYGIDKIDSVEKLEEYFTAVAENEEGIYPYAAAGDAVEMSMNLFQSRNNLVPMSCGSGKYFGYFYQGKDPAAEDVVWQYGTDEYLEYCKLMKSWADKGFWSKNAVSNTTSPLDAFQNGTSAALFWNLDTCESAKNVVDSEHPEWKAELVNVTPGVVHVKGVYTGDGFAIPAVSENQERALMVLDVLKFDKECYDICRYGIEGSTFNATSDTTYTLGDEQANYAVGNAPVSWGLKNDVLERIQGEAGTTQSEIRQELMGDAISEVTSGFIFDDSSVKSELAAMNEVCSQYVPLLELGLVDDVEGTLAELNSKCETAGAEKLKEEFISQFTAYLEGLEK</sequence>
<keyword evidence="2" id="KW-0732">Signal</keyword>
<dbReference type="GeneID" id="97990452"/>
<feature type="chain" id="PRO_5038771661" evidence="2">
    <location>
        <begin position="21"/>
        <end position="541"/>
    </location>
</feature>
<reference evidence="4" key="1">
    <citation type="submission" date="2018-08" db="EMBL/GenBank/DDBJ databases">
        <title>A genome reference for cultivated species of the human gut microbiota.</title>
        <authorList>
            <person name="Zou Y."/>
            <person name="Xue W."/>
            <person name="Luo G."/>
        </authorList>
    </citation>
    <scope>NUCLEOTIDE SEQUENCE [LARGE SCALE GENOMIC DNA]</scope>
    <source>
        <strain evidence="4">TF05-5AC</strain>
    </source>
</reference>
<comment type="caution">
    <text evidence="4">The sequence shown here is derived from an EMBL/GenBank/DDBJ whole genome shotgun (WGS) entry which is preliminary data.</text>
</comment>
<feature type="compositionally biased region" description="Low complexity" evidence="1">
    <location>
        <begin position="29"/>
        <end position="50"/>
    </location>
</feature>
<dbReference type="InterPro" id="IPR050490">
    <property type="entry name" value="Bact_solute-bd_prot1"/>
</dbReference>
<dbReference type="EMBL" id="QVLV01000035">
    <property type="protein sequence ID" value="RGE55857.1"/>
    <property type="molecule type" value="Genomic_DNA"/>
</dbReference>